<dbReference type="STRING" id="1588748.HMPREF3182_01027"/>
<dbReference type="PATRIC" id="fig|1588748.3.peg.989"/>
<dbReference type="GO" id="GO:0005829">
    <property type="term" value="C:cytosol"/>
    <property type="evidence" value="ECO:0007669"/>
    <property type="project" value="TreeGrafter"/>
</dbReference>
<dbReference type="NCBIfam" id="TIGR00639">
    <property type="entry name" value="PurN"/>
    <property type="match status" value="1"/>
</dbReference>
<feature type="domain" description="Formyl transferase N-terminal" evidence="5">
    <location>
        <begin position="4"/>
        <end position="184"/>
    </location>
</feature>
<feature type="binding site" evidence="4">
    <location>
        <position position="109"/>
    </location>
    <ligand>
        <name>(6R)-10-formyltetrahydrofolate</name>
        <dbReference type="ChEBI" id="CHEBI:195366"/>
    </ligand>
</feature>
<comment type="pathway">
    <text evidence="1 4">Purine metabolism; IMP biosynthesis via de novo pathway; N(2)-formyl-N(1)-(5-phospho-D-ribosyl)glycinamide from N(1)-(5-phospho-D-ribosyl)glycinamide (10-formyl THF route): step 1/1.</text>
</comment>
<feature type="active site" description="Proton donor" evidence="4">
    <location>
        <position position="111"/>
    </location>
</feature>
<feature type="binding site" evidence="4">
    <location>
        <begin position="92"/>
        <end position="95"/>
    </location>
    <ligand>
        <name>(6R)-10-formyltetrahydrofolate</name>
        <dbReference type="ChEBI" id="CHEBI:195366"/>
    </ligand>
</feature>
<feature type="binding site" evidence="4">
    <location>
        <position position="67"/>
    </location>
    <ligand>
        <name>(6R)-10-formyltetrahydrofolate</name>
        <dbReference type="ChEBI" id="CHEBI:195366"/>
    </ligand>
</feature>
<name>A0A134CET5_9FIRM</name>
<evidence type="ECO:0000256" key="3">
    <source>
        <dbReference type="ARBA" id="ARBA00022755"/>
    </source>
</evidence>
<dbReference type="SUPFAM" id="SSF53328">
    <property type="entry name" value="Formyltransferase"/>
    <property type="match status" value="1"/>
</dbReference>
<dbReference type="InterPro" id="IPR036477">
    <property type="entry name" value="Formyl_transf_N_sf"/>
</dbReference>
<dbReference type="PANTHER" id="PTHR43369:SF2">
    <property type="entry name" value="PHOSPHORIBOSYLGLYCINAMIDE FORMYLTRANSFERASE"/>
    <property type="match status" value="1"/>
</dbReference>
<evidence type="ECO:0000256" key="4">
    <source>
        <dbReference type="HAMAP-Rule" id="MF_01930"/>
    </source>
</evidence>
<dbReference type="EMBL" id="LSDT01000044">
    <property type="protein sequence ID" value="KXB90607.1"/>
    <property type="molecule type" value="Genomic_DNA"/>
</dbReference>
<dbReference type="GO" id="GO:0006189">
    <property type="term" value="P:'de novo' IMP biosynthetic process"/>
    <property type="evidence" value="ECO:0007669"/>
    <property type="project" value="UniProtKB-UniRule"/>
</dbReference>
<evidence type="ECO:0000313" key="7">
    <source>
        <dbReference type="Proteomes" id="UP000070160"/>
    </source>
</evidence>
<organism evidence="6 7">
    <name type="scientific">Megasphaera hutchinsoni</name>
    <dbReference type="NCBI Taxonomy" id="1588748"/>
    <lineage>
        <taxon>Bacteria</taxon>
        <taxon>Bacillati</taxon>
        <taxon>Bacillota</taxon>
        <taxon>Negativicutes</taxon>
        <taxon>Veillonellales</taxon>
        <taxon>Veillonellaceae</taxon>
        <taxon>Megasphaera</taxon>
    </lineage>
</organism>
<dbReference type="InterPro" id="IPR004607">
    <property type="entry name" value="GART"/>
</dbReference>
<comment type="catalytic activity">
    <reaction evidence="4">
        <text>N(1)-(5-phospho-beta-D-ribosyl)glycinamide + (6R)-10-formyltetrahydrofolate = N(2)-formyl-N(1)-(5-phospho-beta-D-ribosyl)glycinamide + (6S)-5,6,7,8-tetrahydrofolate + H(+)</text>
        <dbReference type="Rhea" id="RHEA:15053"/>
        <dbReference type="ChEBI" id="CHEBI:15378"/>
        <dbReference type="ChEBI" id="CHEBI:57453"/>
        <dbReference type="ChEBI" id="CHEBI:143788"/>
        <dbReference type="ChEBI" id="CHEBI:147286"/>
        <dbReference type="ChEBI" id="CHEBI:195366"/>
        <dbReference type="EC" id="2.1.2.2"/>
    </reaction>
</comment>
<dbReference type="InterPro" id="IPR002376">
    <property type="entry name" value="Formyl_transf_N"/>
</dbReference>
<keyword evidence="2 4" id="KW-0808">Transferase</keyword>
<keyword evidence="7" id="KW-1185">Reference proteome</keyword>
<dbReference type="Proteomes" id="UP000070160">
    <property type="component" value="Unassembled WGS sequence"/>
</dbReference>
<dbReference type="RefSeq" id="WP_062485785.1">
    <property type="nucleotide sequence ID" value="NZ_KQ960952.1"/>
</dbReference>
<feature type="binding site" evidence="4">
    <location>
        <begin position="14"/>
        <end position="16"/>
    </location>
    <ligand>
        <name>N(1)-(5-phospho-beta-D-ribosyl)glycinamide</name>
        <dbReference type="ChEBI" id="CHEBI:143788"/>
    </ligand>
</feature>
<accession>A0A134CET5</accession>
<evidence type="ECO:0000259" key="5">
    <source>
        <dbReference type="Pfam" id="PF00551"/>
    </source>
</evidence>
<evidence type="ECO:0000256" key="2">
    <source>
        <dbReference type="ARBA" id="ARBA00022679"/>
    </source>
</evidence>
<gene>
    <name evidence="4" type="primary">purN</name>
    <name evidence="6" type="ORF">HMPREF3182_01027</name>
</gene>
<sequence length="203" mass="22710">MTKKKVLLLASGRGSNASALYEAMQDGRINGIPVGLICDIPQAQIRQKEKEWDIPFFLVDRKEYPTKGAFNKKIKMQVDALHPDLICLAGFMRILDADFVRAYEGRIINIHPSLLPSFKGLHAQRQALEAGVKVAGCTVHFVTPAMDDGPIITQETVPVYETDTEDTLANRILVKEHLAFVHAVSLFCNDQLEICESRVVHRK</sequence>
<feature type="site" description="Raises pKa of active site His" evidence="4">
    <location>
        <position position="147"/>
    </location>
</feature>
<dbReference type="EC" id="2.1.2.2" evidence="4"/>
<protein>
    <recommendedName>
        <fullName evidence="4">Phosphoribosylglycinamide formyltransferase</fullName>
        <ecNumber evidence="4">2.1.2.2</ecNumber>
    </recommendedName>
    <alternativeName>
        <fullName evidence="4">5'-phosphoribosylglycinamide transformylase</fullName>
    </alternativeName>
    <alternativeName>
        <fullName evidence="4">GAR transformylase</fullName>
        <shortName evidence="4">GART</shortName>
    </alternativeName>
</protein>
<reference evidence="7" key="1">
    <citation type="submission" date="2016-01" db="EMBL/GenBank/DDBJ databases">
        <authorList>
            <person name="Mitreva M."/>
            <person name="Pepin K.H."/>
            <person name="Mihindukulasuriya K.A."/>
            <person name="Fulton R."/>
            <person name="Fronick C."/>
            <person name="O'Laughlin M."/>
            <person name="Miner T."/>
            <person name="Herter B."/>
            <person name="Rosa B.A."/>
            <person name="Cordes M."/>
            <person name="Tomlinson C."/>
            <person name="Wollam A."/>
            <person name="Palsikar V.B."/>
            <person name="Mardis E.R."/>
            <person name="Wilson R.K."/>
        </authorList>
    </citation>
    <scope>NUCLEOTIDE SEQUENCE [LARGE SCALE GENOMIC DNA]</scope>
    <source>
        <strain evidence="7">KA00182</strain>
    </source>
</reference>
<dbReference type="PANTHER" id="PTHR43369">
    <property type="entry name" value="PHOSPHORIBOSYLGLYCINAMIDE FORMYLTRANSFERASE"/>
    <property type="match status" value="1"/>
</dbReference>
<comment type="caution">
    <text evidence="6">The sequence shown here is derived from an EMBL/GenBank/DDBJ whole genome shotgun (WGS) entry which is preliminary data.</text>
</comment>
<dbReference type="Pfam" id="PF00551">
    <property type="entry name" value="Formyl_trans_N"/>
    <property type="match status" value="1"/>
</dbReference>
<comment type="similarity">
    <text evidence="4">Belongs to the GART family.</text>
</comment>
<dbReference type="HAMAP" id="MF_01930">
    <property type="entry name" value="PurN"/>
    <property type="match status" value="1"/>
</dbReference>
<dbReference type="GO" id="GO:0004644">
    <property type="term" value="F:phosphoribosylglycinamide formyltransferase activity"/>
    <property type="evidence" value="ECO:0007669"/>
    <property type="project" value="UniProtKB-UniRule"/>
</dbReference>
<keyword evidence="3 4" id="KW-0658">Purine biosynthesis</keyword>
<comment type="function">
    <text evidence="4">Catalyzes the transfer of a formyl group from 10-formyltetrahydrofolate to 5-phospho-ribosyl-glycinamide (GAR), producing 5-phospho-ribosyl-N-formylglycinamide (FGAR) and tetrahydrofolate.</text>
</comment>
<dbReference type="CDD" id="cd08645">
    <property type="entry name" value="FMT_core_GART"/>
    <property type="match status" value="1"/>
</dbReference>
<dbReference type="AlphaFoldDB" id="A0A134CET5"/>
<dbReference type="Gene3D" id="3.40.50.170">
    <property type="entry name" value="Formyl transferase, N-terminal domain"/>
    <property type="match status" value="1"/>
</dbReference>
<dbReference type="UniPathway" id="UPA00074">
    <property type="reaction ID" value="UER00126"/>
</dbReference>
<evidence type="ECO:0000256" key="1">
    <source>
        <dbReference type="ARBA" id="ARBA00005054"/>
    </source>
</evidence>
<proteinExistence type="inferred from homology"/>
<evidence type="ECO:0000313" key="6">
    <source>
        <dbReference type="EMBL" id="KXB90607.1"/>
    </source>
</evidence>